<protein>
    <recommendedName>
        <fullName evidence="1">GIY-YIG domain-containing protein</fullName>
    </recommendedName>
</protein>
<dbReference type="Proteomes" id="UP000295184">
    <property type="component" value="Unassembled WGS sequence"/>
</dbReference>
<dbReference type="SUPFAM" id="SSF82771">
    <property type="entry name" value="GIY-YIG endonuclease"/>
    <property type="match status" value="1"/>
</dbReference>
<sequence>MEHFGVTVVKRKYSLHLTREEFAPINTRCTLPKFPNLVKENAYVDDSGKQYRLEWCEKYRAVCLKNFDLNMAYFNSLDANDFNCALQNFLEKHPQFHQISDLSDYEISGYYLMILDNYKQAYIGKSSNIKKRIREHWQNSKPFDRTLLPMYAFQTSCFSIDFFRALDTTRIYIWPRKISEGIESALVNDFPNKYLTNRIGGDTTNLLEACATLNTRIL</sequence>
<evidence type="ECO:0000313" key="3">
    <source>
        <dbReference type="Proteomes" id="UP000295184"/>
    </source>
</evidence>
<reference evidence="2 3" key="1">
    <citation type="submission" date="2019-03" db="EMBL/GenBank/DDBJ databases">
        <title>Genomic Encyclopedia of Type Strains, Phase IV (KMG-IV): sequencing the most valuable type-strain genomes for metagenomic binning, comparative biology and taxonomic classification.</title>
        <authorList>
            <person name="Goeker M."/>
        </authorList>
    </citation>
    <scope>NUCLEOTIDE SEQUENCE [LARGE SCALE GENOMIC DNA]</scope>
    <source>
        <strain evidence="2 3">DSM 100451</strain>
    </source>
</reference>
<feature type="domain" description="GIY-YIG" evidence="1">
    <location>
        <begin position="110"/>
        <end position="141"/>
    </location>
</feature>
<dbReference type="EMBL" id="SLUM01000001">
    <property type="protein sequence ID" value="TCL61593.1"/>
    <property type="molecule type" value="Genomic_DNA"/>
</dbReference>
<dbReference type="CDD" id="cd00719">
    <property type="entry name" value="GIY-YIG_SF"/>
    <property type="match status" value="1"/>
</dbReference>
<name>A0A4R1R7J6_9FIRM</name>
<dbReference type="InterPro" id="IPR035901">
    <property type="entry name" value="GIY-YIG_endonuc_sf"/>
</dbReference>
<dbReference type="RefSeq" id="WP_077138534.1">
    <property type="nucleotide sequence ID" value="NZ_CABKVM010000016.1"/>
</dbReference>
<evidence type="ECO:0000313" key="2">
    <source>
        <dbReference type="EMBL" id="TCL61593.1"/>
    </source>
</evidence>
<dbReference type="OrthoDB" id="2084762at2"/>
<dbReference type="STRING" id="1650663.GCA_001486665_01645"/>
<gene>
    <name evidence="2" type="ORF">EDD77_10147</name>
</gene>
<dbReference type="InterPro" id="IPR000305">
    <property type="entry name" value="GIY-YIG_endonuc"/>
</dbReference>
<evidence type="ECO:0000259" key="1">
    <source>
        <dbReference type="Pfam" id="PF01541"/>
    </source>
</evidence>
<accession>A0A4R1R7J6</accession>
<dbReference type="AlphaFoldDB" id="A0A4R1R7J6"/>
<dbReference type="Pfam" id="PF01541">
    <property type="entry name" value="GIY-YIG"/>
    <property type="match status" value="1"/>
</dbReference>
<organism evidence="2 3">
    <name type="scientific">Allofournierella massiliensis</name>
    <dbReference type="NCBI Taxonomy" id="1650663"/>
    <lineage>
        <taxon>Bacteria</taxon>
        <taxon>Bacillati</taxon>
        <taxon>Bacillota</taxon>
        <taxon>Clostridia</taxon>
        <taxon>Eubacteriales</taxon>
        <taxon>Oscillospiraceae</taxon>
        <taxon>Allofournierella</taxon>
    </lineage>
</organism>
<proteinExistence type="predicted"/>
<comment type="caution">
    <text evidence="2">The sequence shown here is derived from an EMBL/GenBank/DDBJ whole genome shotgun (WGS) entry which is preliminary data.</text>
</comment>